<protein>
    <recommendedName>
        <fullName evidence="2">Splicing factor Cactin</fullName>
    </recommendedName>
</protein>
<evidence type="ECO:0000313" key="6">
    <source>
        <dbReference type="EMBL" id="KAJ4472213.1"/>
    </source>
</evidence>
<sequence length="668" mass="78969">MERQFSRSVSPRGRYEDRDRDRERTSRDRKLRTDYREDDRKRHRSRSRDREEDYSSSRKKDKESHKPSGRGRSSSRDRDRKKRKRDKSEERKARKAEKKRIKEEEEARQIAELSVYSATDNPFHDVNLGQQFRWHKKNEKERKQGLSLAEAQRKDAIRRQEAKEELERLNKRRAEREVEQRLREEEEMRMQRLQESAQMSDWLSKEGDFQLEQERSRAAIRIKEKRAKAVDFLALNLKYVNPDDNSEEEEEDAGLEIDLDEPYNILDNLNNEQVGELHDDIERYITLEQTDTNIDFWTNMMVVCRDRLDRIKTGHRMGIEAATVVENDIAALLSGKTYNELASLQRQVQNKLTSGEPVDTDYWEALLKKILVWKAKANLKSLHEVVVRNRLEQLRKRQRDEALQAQEELLAGVAKSASSGHVPVPEPAVALEPEMTLIEPYDRSMSPALIDITKLPAEERQIDILTDDEDRRALMKLRKIVAASRFVPKLAQPEPEAQDEEAVASGADMASEALYRAEAERELDEEEELFNMEENIANPTSYNWEDKYRPRKPRYFNRVHTGYEWNKYNQTHYDTDNPPPKVVQGYKFNVFYPDLIDKSKAPTYKIVKEPGNDETVLLLFSAGPPYEDIAFRIVNREWEFSHKRGFRSSFDRGCLSLWFNFRRNFYRK</sequence>
<feature type="region of interest" description="Disordered" evidence="3">
    <location>
        <begin position="136"/>
        <end position="156"/>
    </location>
</feature>
<evidence type="ECO:0000256" key="3">
    <source>
        <dbReference type="SAM" id="MobiDB-lite"/>
    </source>
</evidence>
<dbReference type="GO" id="GO:0005681">
    <property type="term" value="C:spliceosomal complex"/>
    <property type="evidence" value="ECO:0007669"/>
    <property type="project" value="TreeGrafter"/>
</dbReference>
<feature type="compositionally biased region" description="Basic and acidic residues" evidence="3">
    <location>
        <begin position="13"/>
        <end position="40"/>
    </location>
</feature>
<organism evidence="6 7">
    <name type="scientific">Lentinula aciculospora</name>
    <dbReference type="NCBI Taxonomy" id="153920"/>
    <lineage>
        <taxon>Eukaryota</taxon>
        <taxon>Fungi</taxon>
        <taxon>Dikarya</taxon>
        <taxon>Basidiomycota</taxon>
        <taxon>Agaricomycotina</taxon>
        <taxon>Agaricomycetes</taxon>
        <taxon>Agaricomycetidae</taxon>
        <taxon>Agaricales</taxon>
        <taxon>Marasmiineae</taxon>
        <taxon>Omphalotaceae</taxon>
        <taxon>Lentinula</taxon>
    </lineage>
</organism>
<dbReference type="AlphaFoldDB" id="A0A9W9A2N6"/>
<feature type="domain" description="Splicing factor Cactin C-terminal" evidence="4">
    <location>
        <begin position="544"/>
        <end position="668"/>
    </location>
</feature>
<evidence type="ECO:0000313" key="7">
    <source>
        <dbReference type="Proteomes" id="UP001150266"/>
    </source>
</evidence>
<evidence type="ECO:0000259" key="4">
    <source>
        <dbReference type="Pfam" id="PF09732"/>
    </source>
</evidence>
<dbReference type="GO" id="GO:0045292">
    <property type="term" value="P:mRNA cis splicing, via spliceosome"/>
    <property type="evidence" value="ECO:0007669"/>
    <property type="project" value="TreeGrafter"/>
</dbReference>
<reference evidence="6" key="1">
    <citation type="submission" date="2022-08" db="EMBL/GenBank/DDBJ databases">
        <title>A Global Phylogenomic Analysis of the Shiitake Genus Lentinula.</title>
        <authorList>
            <consortium name="DOE Joint Genome Institute"/>
            <person name="Sierra-Patev S."/>
            <person name="Min B."/>
            <person name="Naranjo-Ortiz M."/>
            <person name="Looney B."/>
            <person name="Konkel Z."/>
            <person name="Slot J.C."/>
            <person name="Sakamoto Y."/>
            <person name="Steenwyk J.L."/>
            <person name="Rokas A."/>
            <person name="Carro J."/>
            <person name="Camarero S."/>
            <person name="Ferreira P."/>
            <person name="Molpeceres G."/>
            <person name="Ruiz-Duenas F.J."/>
            <person name="Serrano A."/>
            <person name="Henrissat B."/>
            <person name="Drula E."/>
            <person name="Hughes K.W."/>
            <person name="Mata J.L."/>
            <person name="Ishikawa N.K."/>
            <person name="Vargas-Isla R."/>
            <person name="Ushijima S."/>
            <person name="Smith C.A."/>
            <person name="Ahrendt S."/>
            <person name="Andreopoulos W."/>
            <person name="He G."/>
            <person name="Labutti K."/>
            <person name="Lipzen A."/>
            <person name="Ng V."/>
            <person name="Riley R."/>
            <person name="Sandor L."/>
            <person name="Barry K."/>
            <person name="Martinez A.T."/>
            <person name="Xiao Y."/>
            <person name="Gibbons J.G."/>
            <person name="Terashima K."/>
            <person name="Grigoriev I.V."/>
            <person name="Hibbett D.S."/>
        </authorList>
    </citation>
    <scope>NUCLEOTIDE SEQUENCE</scope>
    <source>
        <strain evidence="6">JLM2183</strain>
    </source>
</reference>
<dbReference type="Proteomes" id="UP001150266">
    <property type="component" value="Unassembled WGS sequence"/>
</dbReference>
<dbReference type="InterPro" id="IPR018816">
    <property type="entry name" value="Cactin_central"/>
</dbReference>
<dbReference type="EMBL" id="JAOTPV010000021">
    <property type="protein sequence ID" value="KAJ4472213.1"/>
    <property type="molecule type" value="Genomic_DNA"/>
</dbReference>
<dbReference type="PANTHER" id="PTHR21737:SF4">
    <property type="entry name" value="SPLICING FACTOR CACTIN"/>
    <property type="match status" value="1"/>
</dbReference>
<proteinExistence type="inferred from homology"/>
<evidence type="ECO:0000256" key="2">
    <source>
        <dbReference type="ARBA" id="ARBA00034534"/>
    </source>
</evidence>
<name>A0A9W9A2N6_9AGAR</name>
<accession>A0A9W9A2N6</accession>
<comment type="similarity">
    <text evidence="1">Belongs to the CACTIN family.</text>
</comment>
<dbReference type="OrthoDB" id="265955at2759"/>
<keyword evidence="7" id="KW-1185">Reference proteome</keyword>
<dbReference type="PANTHER" id="PTHR21737">
    <property type="entry name" value="POLYGLUTAMINE BINDING PROTEIN 1/MARVEL MEMBRANE-ASSOCIATING DOMAIN CONTAINING 3"/>
    <property type="match status" value="1"/>
</dbReference>
<dbReference type="InterPro" id="IPR019134">
    <property type="entry name" value="Cactin_C"/>
</dbReference>
<dbReference type="SMART" id="SM01050">
    <property type="entry name" value="CactinC_cactus"/>
    <property type="match status" value="1"/>
</dbReference>
<dbReference type="GO" id="GO:0005737">
    <property type="term" value="C:cytoplasm"/>
    <property type="evidence" value="ECO:0007669"/>
    <property type="project" value="TreeGrafter"/>
</dbReference>
<comment type="caution">
    <text evidence="6">The sequence shown here is derived from an EMBL/GenBank/DDBJ whole genome shotgun (WGS) entry which is preliminary data.</text>
</comment>
<evidence type="ECO:0000259" key="5">
    <source>
        <dbReference type="Pfam" id="PF10312"/>
    </source>
</evidence>
<feature type="region of interest" description="Disordered" evidence="3">
    <location>
        <begin position="1"/>
        <end position="108"/>
    </location>
</feature>
<feature type="domain" description="Splicing factor cactin central" evidence="5">
    <location>
        <begin position="192"/>
        <end position="383"/>
    </location>
</feature>
<gene>
    <name evidence="6" type="ORF">J3R30DRAFT_1052363</name>
</gene>
<dbReference type="Pfam" id="PF09732">
    <property type="entry name" value="CactinC_cactus"/>
    <property type="match status" value="1"/>
</dbReference>
<evidence type="ECO:0000256" key="1">
    <source>
        <dbReference type="ARBA" id="ARBA00006895"/>
    </source>
</evidence>
<dbReference type="Pfam" id="PF10312">
    <property type="entry name" value="Cactin_mid"/>
    <property type="match status" value="1"/>
</dbReference>
<feature type="compositionally biased region" description="Basic and acidic residues" evidence="3">
    <location>
        <begin position="48"/>
        <end position="66"/>
    </location>
</feature>